<keyword evidence="2" id="KW-1185">Reference proteome</keyword>
<dbReference type="Proteomes" id="UP000274907">
    <property type="component" value="Unassembled WGS sequence"/>
</dbReference>
<dbReference type="RefSeq" id="WP_126119301.1">
    <property type="nucleotide sequence ID" value="NZ_RXHJ01000001.1"/>
</dbReference>
<name>A0A430I2P2_9CORY</name>
<evidence type="ECO:0000313" key="1">
    <source>
        <dbReference type="EMBL" id="RSZ66012.1"/>
    </source>
</evidence>
<reference evidence="1 2" key="1">
    <citation type="submission" date="2018-12" db="EMBL/GenBank/DDBJ databases">
        <title>YIM 101343 draft genome.</title>
        <authorList>
            <person name="Chen X."/>
        </authorList>
    </citation>
    <scope>NUCLEOTIDE SEQUENCE [LARGE SCALE GENOMIC DNA]</scope>
    <source>
        <strain evidence="1 2">YIM 101343</strain>
    </source>
</reference>
<protein>
    <recommendedName>
        <fullName evidence="3">DUF4276 family protein</fullName>
    </recommendedName>
</protein>
<organism evidence="1 2">
    <name type="scientific">Corynebacterium hylobatis</name>
    <dbReference type="NCBI Taxonomy" id="1859290"/>
    <lineage>
        <taxon>Bacteria</taxon>
        <taxon>Bacillati</taxon>
        <taxon>Actinomycetota</taxon>
        <taxon>Actinomycetes</taxon>
        <taxon>Mycobacteriales</taxon>
        <taxon>Corynebacteriaceae</taxon>
        <taxon>Corynebacterium</taxon>
    </lineage>
</organism>
<dbReference type="EMBL" id="RXHJ01000001">
    <property type="protein sequence ID" value="RSZ66012.1"/>
    <property type="molecule type" value="Genomic_DNA"/>
</dbReference>
<comment type="caution">
    <text evidence="1">The sequence shown here is derived from an EMBL/GenBank/DDBJ whole genome shotgun (WGS) entry which is preliminary data.</text>
</comment>
<proteinExistence type="predicted"/>
<accession>A0A430I2P2</accession>
<evidence type="ECO:0008006" key="3">
    <source>
        <dbReference type="Google" id="ProtNLM"/>
    </source>
</evidence>
<sequence>MKNQNLAIFSVTPDRSYLDVFKLALAWIEERTDDYVIKAFSMGGLNEAHIPRTVRDKKIEKMRKDETESRAAIFLFINHPLEFSDALDKPTALVTRSIGEFHEYIHAKKPQLFAMEKELKELGEPPADISPEACEILGAIDAEYQGYGRSLHGSSTSTRHVKNHIRELKRLPTAQVPTKEQVAYWLWTQDWEGNGVRELLSYWEKTKR</sequence>
<dbReference type="AlphaFoldDB" id="A0A430I2P2"/>
<gene>
    <name evidence="1" type="ORF">EAH68_00150</name>
</gene>
<evidence type="ECO:0000313" key="2">
    <source>
        <dbReference type="Proteomes" id="UP000274907"/>
    </source>
</evidence>